<name>A0A177B4Z4_9BILA</name>
<dbReference type="PANTHER" id="PTHR21467:SF0">
    <property type="entry name" value="SERINE_THREONINE-PROTEIN PHOSPHATASE 4 REGULATORY SUBUNIT 4"/>
    <property type="match status" value="1"/>
</dbReference>
<evidence type="ECO:0000313" key="2">
    <source>
        <dbReference type="Proteomes" id="UP000078046"/>
    </source>
</evidence>
<dbReference type="InterPro" id="IPR039918">
    <property type="entry name" value="PPP4R4"/>
</dbReference>
<dbReference type="OrthoDB" id="340346at2759"/>
<dbReference type="AlphaFoldDB" id="A0A177B4Z4"/>
<sequence>MSGSNISELKRILLGHYKQKESVIYRIPEYFKLNPERFDTELSSDINNYKKDDIETNTIYIQSILSIFCIESIDKALAVKIFIKTISQDILSLKSDNDYCGIWMNVIIIIIKYASVTQVNESMLPLFLLENHLNEPIHYRMISCRILPLCIQKNVPNYTMINKIMKPVRSLCQDIVREVRAYMSYEMMNIAGYVGVENTCTLILPELINHLINDDTVMVKSGALESIAAICHALPESYKRDTLWPELKIILNQRNSDLYIPIIKYIGWFFEGFKDILSIEELEDMALGYMNMIKLGSSNYMEKDGRKYSISLFYDVGENVDLIRLHVPFALDAIIRSIGPKQFVENYLDMIIFVYKDPNIRVKYELARNMHLIIQSLGEECLSLKEIVCSLLSHSIVKYAFVDSIDDIFCTFYKHLSRKNNQLVIENIMIDLLNSLIHKPKSKDSQMIPWRLQIKIYKSIGFFYRYFDSNTINKYLFIYILKKIETSREMPLIEALIISFWRLVRYGNLRNRIRFDIIQCLINKFAFKKSIHYAKIFITFADICLNQFSLHFFKQYIFPTCLQMLEDTRVAVHYELIKLLPKLIDIFIMPRDKFLIANFQFVIKKFLIYYKSERVNQCLINLNNLLQNKSNPEMNDAQKKSKIMEMEENLLFQSIHTLG</sequence>
<keyword evidence="2" id="KW-1185">Reference proteome</keyword>
<reference evidence="1 2" key="1">
    <citation type="submission" date="2016-04" db="EMBL/GenBank/DDBJ databases">
        <title>The genome of Intoshia linei affirms orthonectids as highly simplified spiralians.</title>
        <authorList>
            <person name="Mikhailov K.V."/>
            <person name="Slusarev G.S."/>
            <person name="Nikitin M.A."/>
            <person name="Logacheva M.D."/>
            <person name="Penin A."/>
            <person name="Aleoshin V."/>
            <person name="Panchin Y.V."/>
        </authorList>
    </citation>
    <scope>NUCLEOTIDE SEQUENCE [LARGE SCALE GENOMIC DNA]</scope>
    <source>
        <strain evidence="1">Intl2013</strain>
        <tissue evidence="1">Whole animal</tissue>
    </source>
</reference>
<accession>A0A177B4Z4</accession>
<organism evidence="1 2">
    <name type="scientific">Intoshia linei</name>
    <dbReference type="NCBI Taxonomy" id="1819745"/>
    <lineage>
        <taxon>Eukaryota</taxon>
        <taxon>Metazoa</taxon>
        <taxon>Spiralia</taxon>
        <taxon>Lophotrochozoa</taxon>
        <taxon>Mesozoa</taxon>
        <taxon>Orthonectida</taxon>
        <taxon>Rhopaluridae</taxon>
        <taxon>Intoshia</taxon>
    </lineage>
</organism>
<proteinExistence type="predicted"/>
<protein>
    <submittedName>
        <fullName evidence="1">Serine/threonine-protein phosphatase 4 regulatory subunit 4</fullName>
    </submittedName>
</protein>
<dbReference type="PANTHER" id="PTHR21467">
    <property type="entry name" value="PROTEIN PHOSPHATASE 4 REGULATORY SUBUNIT 4 PPP4R4"/>
    <property type="match status" value="1"/>
</dbReference>
<dbReference type="Gene3D" id="1.25.10.10">
    <property type="entry name" value="Leucine-rich Repeat Variant"/>
    <property type="match status" value="1"/>
</dbReference>
<evidence type="ECO:0000313" key="1">
    <source>
        <dbReference type="EMBL" id="OAF68474.1"/>
    </source>
</evidence>
<dbReference type="EMBL" id="LWCA01000441">
    <property type="protein sequence ID" value="OAF68474.1"/>
    <property type="molecule type" value="Genomic_DNA"/>
</dbReference>
<dbReference type="InterPro" id="IPR011989">
    <property type="entry name" value="ARM-like"/>
</dbReference>
<gene>
    <name evidence="1" type="ORF">A3Q56_03818</name>
</gene>
<dbReference type="SUPFAM" id="SSF48371">
    <property type="entry name" value="ARM repeat"/>
    <property type="match status" value="1"/>
</dbReference>
<comment type="caution">
    <text evidence="1">The sequence shown here is derived from an EMBL/GenBank/DDBJ whole genome shotgun (WGS) entry which is preliminary data.</text>
</comment>
<dbReference type="InterPro" id="IPR016024">
    <property type="entry name" value="ARM-type_fold"/>
</dbReference>
<dbReference type="Proteomes" id="UP000078046">
    <property type="component" value="Unassembled WGS sequence"/>
</dbReference>